<name>A0A381ZLE8_9ZZZZ</name>
<protein>
    <submittedName>
        <fullName evidence="1">Uncharacterized protein</fullName>
    </submittedName>
</protein>
<reference evidence="1" key="1">
    <citation type="submission" date="2018-05" db="EMBL/GenBank/DDBJ databases">
        <authorList>
            <person name="Lanie J.A."/>
            <person name="Ng W.-L."/>
            <person name="Kazmierczak K.M."/>
            <person name="Andrzejewski T.M."/>
            <person name="Davidsen T.M."/>
            <person name="Wayne K.J."/>
            <person name="Tettelin H."/>
            <person name="Glass J.I."/>
            <person name="Rusch D."/>
            <person name="Podicherti R."/>
            <person name="Tsui H.-C.T."/>
            <person name="Winkler M.E."/>
        </authorList>
    </citation>
    <scope>NUCLEOTIDE SEQUENCE</scope>
</reference>
<organism evidence="1">
    <name type="scientific">marine metagenome</name>
    <dbReference type="NCBI Taxonomy" id="408172"/>
    <lineage>
        <taxon>unclassified sequences</taxon>
        <taxon>metagenomes</taxon>
        <taxon>ecological metagenomes</taxon>
    </lineage>
</organism>
<sequence>MQLTKYGFENAVAGFFEMPTNDATKILPKHLQSLEVQHQRSILAITAFKFTETEVGSYSEIVLSVIVPPRVEPNRPVPNAAFYPFMVGVTTAESRTHAIERWHLPHYMRNIDIDFSKSEQGLLVQVYEKDKPILDLHVTDFSKEPERLLFNAFTIDQEDKFKVNIFMEGNHSEHEEETGSLKLYPHEMTQGLDLDDVSTIPFREQWFQEGLQTFEELETI</sequence>
<dbReference type="AlphaFoldDB" id="A0A381ZLE8"/>
<gene>
    <name evidence="1" type="ORF">METZ01_LOCUS142960</name>
</gene>
<proteinExistence type="predicted"/>
<dbReference type="EMBL" id="UINC01021790">
    <property type="protein sequence ID" value="SVA90106.1"/>
    <property type="molecule type" value="Genomic_DNA"/>
</dbReference>
<evidence type="ECO:0000313" key="1">
    <source>
        <dbReference type="EMBL" id="SVA90106.1"/>
    </source>
</evidence>
<accession>A0A381ZLE8</accession>